<evidence type="ECO:0000313" key="7">
    <source>
        <dbReference type="Proteomes" id="UP001163823"/>
    </source>
</evidence>
<evidence type="ECO:0000256" key="4">
    <source>
        <dbReference type="SAM" id="MobiDB-lite"/>
    </source>
</evidence>
<dbReference type="KEGG" id="qsa:O6P43_017169"/>
<evidence type="ECO:0000256" key="1">
    <source>
        <dbReference type="ARBA" id="ARBA00005775"/>
    </source>
</evidence>
<dbReference type="GO" id="GO:0003729">
    <property type="term" value="F:mRNA binding"/>
    <property type="evidence" value="ECO:0007669"/>
    <property type="project" value="TreeGrafter"/>
</dbReference>
<keyword evidence="7" id="KW-1185">Reference proteome</keyword>
<keyword evidence="3" id="KW-0648">Protein biosynthesis</keyword>
<feature type="compositionally biased region" description="Basic residues" evidence="4">
    <location>
        <begin position="225"/>
        <end position="235"/>
    </location>
</feature>
<organism evidence="6 7">
    <name type="scientific">Quillaja saponaria</name>
    <name type="common">Soap bark tree</name>
    <dbReference type="NCBI Taxonomy" id="32244"/>
    <lineage>
        <taxon>Eukaryota</taxon>
        <taxon>Viridiplantae</taxon>
        <taxon>Streptophyta</taxon>
        <taxon>Embryophyta</taxon>
        <taxon>Tracheophyta</taxon>
        <taxon>Spermatophyta</taxon>
        <taxon>Magnoliopsida</taxon>
        <taxon>eudicotyledons</taxon>
        <taxon>Gunneridae</taxon>
        <taxon>Pentapetalae</taxon>
        <taxon>rosids</taxon>
        <taxon>fabids</taxon>
        <taxon>Fabales</taxon>
        <taxon>Quillajaceae</taxon>
        <taxon>Quillaja</taxon>
    </lineage>
</organism>
<gene>
    <name evidence="6" type="ORF">O6P43_017169</name>
</gene>
<evidence type="ECO:0000256" key="2">
    <source>
        <dbReference type="ARBA" id="ARBA00022540"/>
    </source>
</evidence>
<reference evidence="6" key="1">
    <citation type="journal article" date="2023" name="Science">
        <title>Elucidation of the pathway for biosynthesis of saponin adjuvants from the soapbark tree.</title>
        <authorList>
            <person name="Reed J."/>
            <person name="Orme A."/>
            <person name="El-Demerdash A."/>
            <person name="Owen C."/>
            <person name="Martin L.B.B."/>
            <person name="Misra R.C."/>
            <person name="Kikuchi S."/>
            <person name="Rejzek M."/>
            <person name="Martin A.C."/>
            <person name="Harkess A."/>
            <person name="Leebens-Mack J."/>
            <person name="Louveau T."/>
            <person name="Stephenson M.J."/>
            <person name="Osbourn A."/>
        </authorList>
    </citation>
    <scope>NUCLEOTIDE SEQUENCE</scope>
    <source>
        <strain evidence="6">S10</strain>
    </source>
</reference>
<dbReference type="EMBL" id="JARAOO010000007">
    <property type="protein sequence ID" value="KAJ7961871.1"/>
    <property type="molecule type" value="Genomic_DNA"/>
</dbReference>
<dbReference type="Gene3D" id="1.25.40.180">
    <property type="match status" value="1"/>
</dbReference>
<feature type="compositionally biased region" description="Basic and acidic residues" evidence="4">
    <location>
        <begin position="451"/>
        <end position="463"/>
    </location>
</feature>
<dbReference type="PANTHER" id="PTHR23253">
    <property type="entry name" value="EUKARYOTIC TRANSLATION INITIATION FACTOR 4 GAMMA"/>
    <property type="match status" value="1"/>
</dbReference>
<dbReference type="InterPro" id="IPR003890">
    <property type="entry name" value="MIF4G-like_typ-3"/>
</dbReference>
<feature type="compositionally biased region" description="Polar residues" evidence="4">
    <location>
        <begin position="284"/>
        <end position="299"/>
    </location>
</feature>
<dbReference type="GO" id="GO:0016281">
    <property type="term" value="C:eukaryotic translation initiation factor 4F complex"/>
    <property type="evidence" value="ECO:0007669"/>
    <property type="project" value="TreeGrafter"/>
</dbReference>
<feature type="domain" description="MIF4G" evidence="5">
    <location>
        <begin position="686"/>
        <end position="909"/>
    </location>
</feature>
<evidence type="ECO:0000313" key="6">
    <source>
        <dbReference type="EMBL" id="KAJ7961871.1"/>
    </source>
</evidence>
<dbReference type="SUPFAM" id="SSF48371">
    <property type="entry name" value="ARM repeat"/>
    <property type="match status" value="1"/>
</dbReference>
<feature type="compositionally biased region" description="Polar residues" evidence="4">
    <location>
        <begin position="62"/>
        <end position="73"/>
    </location>
</feature>
<keyword evidence="2 6" id="KW-0396">Initiation factor</keyword>
<evidence type="ECO:0000256" key="3">
    <source>
        <dbReference type="ARBA" id="ARBA00022917"/>
    </source>
</evidence>
<dbReference type="FunFam" id="1.25.40.180:FF:000024">
    <property type="entry name" value="Eukaryotic translation initiation factor 4G"/>
    <property type="match status" value="1"/>
</dbReference>
<feature type="compositionally biased region" description="Polar residues" evidence="4">
    <location>
        <begin position="43"/>
        <end position="53"/>
    </location>
</feature>
<feature type="compositionally biased region" description="Polar residues" evidence="4">
    <location>
        <begin position="236"/>
        <end position="263"/>
    </location>
</feature>
<dbReference type="Pfam" id="PF02854">
    <property type="entry name" value="MIF4G"/>
    <property type="match status" value="1"/>
</dbReference>
<feature type="region of interest" description="Disordered" evidence="4">
    <location>
        <begin position="778"/>
        <end position="802"/>
    </location>
</feature>
<dbReference type="GO" id="GO:0003743">
    <property type="term" value="F:translation initiation factor activity"/>
    <property type="evidence" value="ECO:0007669"/>
    <property type="project" value="UniProtKB-KW"/>
</dbReference>
<protein>
    <submittedName>
        <fullName evidence="6">Eukaryotic translation initiation factor 4G</fullName>
    </submittedName>
</protein>
<feature type="region of interest" description="Disordered" evidence="4">
    <location>
        <begin position="220"/>
        <end position="299"/>
    </location>
</feature>
<feature type="compositionally biased region" description="Polar residues" evidence="4">
    <location>
        <begin position="423"/>
        <end position="450"/>
    </location>
</feature>
<accession>A0AAD7PN26</accession>
<dbReference type="AlphaFoldDB" id="A0AAD7PN26"/>
<comment type="similarity">
    <text evidence="1">Belongs to the eukaryotic initiation factor 4G family.</text>
</comment>
<proteinExistence type="inferred from homology"/>
<feature type="region of interest" description="Disordered" evidence="4">
    <location>
        <begin position="982"/>
        <end position="1002"/>
    </location>
</feature>
<dbReference type="SMART" id="SM00543">
    <property type="entry name" value="MIF4G"/>
    <property type="match status" value="1"/>
</dbReference>
<sequence length="1033" mass="115107">MLMSMDPLQLMHKAEKKYEVGKVIDEEQAKQRQPPRKGIGVVDQSNTLESHSVTKAKKDGHVSTSPSLSQMSKPSALRLTGISMSVPYHQSQTSVQFGGPNQQIQSQGMSTASLHMPIPMPLPMGNPPQVQHQVFVPGLQPHPIHPQGIMSGQNMSYTAQMGPQMLPQLGYLGNIGIGISPQYAQHQGGNFGGPRNTIVKITHPDTHEVVILDKVWPPPPPLLLRKNKKNKKKCHPSNSYDPNSVFFPSSSRPLTSSQIAQLQHQKKLGKKSQLQHQKKPGKKSQLQHQVGGQSVTVSSLPSRAIDSSFSAAMGSSETVETSNEAVSASYGTSEQQFASVSNNDLPEATTKHDIDGVGNTGGGLISIPVLGSKDRPILKKNKAKAASKGKKKRKEILQKADAAGTTSDLYNAYRGPEDRKKTVVSSESKENASVTGSMKQVPTDYAQTDSVAREKGRQTKVEPDDWEDDADMSTPKLEVADRKQQVGDGAGNLAKKYSRDFLLKFKKQCVDLPVGFEITADTAEALMNANVNGSHLVERDSYPCPGRIIDRPSGTPLLDCRGSGVVEEERRNKFPGSFGSGRDICLDTTFGGNQGCRPGHGGNLGVLRNPHAQARPQHRILSGPLQSMGHQGGMQRSSPDAERWQRATHFLQRGLIPTPHTPLQMMHKAEKKYEVGEVTDEEQAKQRQLKAILNKLTPQNFEKLFEQVKAVNIDNAVTLTGVISQIFDKALMEPTFCEMYANFCFHLASELPDFSEDNEKITFKRLLLNKCQEEFERGEREQEEANKVDEEGEVKQSEEEREQKRIKARRRMLGNIRLIGELYKKRMLTERIMHECLKKLLGQYQDPDEEDIESLCKLMSTIREMIDHPQAKEHMDAYFERMKMLSNNMNLSSRVRFMLKDVIDLRKNKWQQRRKVEGPKKIEEVHRDAAQEVNRLGHGPGSSPSTRWMPMDFGPRGSTMLSYPNDQDVRMDDTQSFDARTSSVPFTQRPAGDDSITLGPQGGLAKGKPIIVPPAIKEFHRLMRRLDAQAREM</sequence>
<feature type="region of interest" description="Disordered" evidence="4">
    <location>
        <begin position="26"/>
        <end position="73"/>
    </location>
</feature>
<comment type="caution">
    <text evidence="6">The sequence shown here is derived from an EMBL/GenBank/DDBJ whole genome shotgun (WGS) entry which is preliminary data.</text>
</comment>
<name>A0AAD7PN26_QUISA</name>
<dbReference type="Proteomes" id="UP001163823">
    <property type="component" value="Chromosome 7"/>
</dbReference>
<dbReference type="PANTHER" id="PTHR23253:SF9">
    <property type="entry name" value="EUKARYOTIC TRANSLATION INITIATION FACTOR 4 GAMMA 2"/>
    <property type="match status" value="1"/>
</dbReference>
<dbReference type="InterPro" id="IPR016024">
    <property type="entry name" value="ARM-type_fold"/>
</dbReference>
<feature type="region of interest" description="Disordered" evidence="4">
    <location>
        <begin position="408"/>
        <end position="471"/>
    </location>
</feature>
<evidence type="ECO:0000259" key="5">
    <source>
        <dbReference type="SMART" id="SM00543"/>
    </source>
</evidence>